<dbReference type="EMBL" id="UXHF01000021">
    <property type="protein sequence ID" value="VDC49722.1"/>
    <property type="molecule type" value="Genomic_DNA"/>
</dbReference>
<proteinExistence type="predicted"/>
<name>A0A7Z8Y2N3_9CAUL</name>
<dbReference type="Proteomes" id="UP000289220">
    <property type="component" value="Unassembled WGS sequence"/>
</dbReference>
<comment type="caution">
    <text evidence="1">The sequence shown here is derived from an EMBL/GenBank/DDBJ whole genome shotgun (WGS) entry which is preliminary data.</text>
</comment>
<organism evidence="1 2">
    <name type="scientific">Brevundimonas mediterranea</name>
    <dbReference type="NCBI Taxonomy" id="74329"/>
    <lineage>
        <taxon>Bacteria</taxon>
        <taxon>Pseudomonadati</taxon>
        <taxon>Pseudomonadota</taxon>
        <taxon>Alphaproteobacteria</taxon>
        <taxon>Caulobacterales</taxon>
        <taxon>Caulobacteraceae</taxon>
        <taxon>Brevundimonas</taxon>
    </lineage>
</organism>
<keyword evidence="2" id="KW-1185">Reference proteome</keyword>
<accession>A0A7Z8Y2N3</accession>
<evidence type="ECO:0000313" key="1">
    <source>
        <dbReference type="EMBL" id="VDC49722.1"/>
    </source>
</evidence>
<sequence length="769" mass="81150">MGKALKTAGVIIGAAALIATGVGALAMPGLAGSTTLFGISTGTLNTISSGLIAVGGMLDKPKSQGSATPDEWTSNPDQPIPFLFGRMGVAGKIVQRDEFGPDNMYQGIVGILSGAGPIKGVLSFKGDDQAVTFGTNGIAVSSQWQGEMWMVRRSGAQPDTVLSVPSGLKSGGASFEWSSSAKLSGKACYLQILGENSKGTAYPAGIPDPVHEAEGIYGYDPRYDSTYAGGDGPCRLGVRSTYRYIEDPIIAALNWALGMVENGQVVGGVGASADGIDIPAFVEAANISEANGWKVAAWPDTSEDVSSVLDQFLQAGGAVRARHAGKISCVSRGAPRASVVTVTGRDMAGSIELNTAPSLFDQLNTITPRFMSEAGGWKLTPADPVSFAAYVTEDGGKHSDQIDYRFCPLLKQAAELAAYDILDAREPFSGSVPLKPHMRLLKRGDCFVIDEPGVLLDGVKCIVLSRSYDPKTAQVRIGFRSETDSKHALALGKTTTLPDFPVLTPTDPRYVSPPNAGVWALSASTLTESGTQVPILLVEGLVDNLTADAVIFSYRPYGVGAEWTPVGQDDPNTVKREIGGAITPGTQYEVSVVYRRGNNFSAPLILDPVTAGDLTTPPTPDSVDGGVHVIKNTVVPSASSYVAANIAGNGTTRVRVAEVVYTTSGSKLVVRYNALVDWRHEPSGSFTLYTEVRRQTASGTGDIQILQESMAAPGDTADGITAKWPIDLEDTPSAGSYRYYVEMWSTVDNMTAQNTRSRFMSVTEQRTNT</sequence>
<protein>
    <recommendedName>
        <fullName evidence="3">Tip attachment protein J domain-containing protein</fullName>
    </recommendedName>
</protein>
<dbReference type="AlphaFoldDB" id="A0A7Z8Y2N3"/>
<gene>
    <name evidence="1" type="ORF">BREV_BREV_01368</name>
</gene>
<evidence type="ECO:0000313" key="2">
    <source>
        <dbReference type="Proteomes" id="UP000289220"/>
    </source>
</evidence>
<reference evidence="1 2" key="1">
    <citation type="submission" date="2018-11" db="EMBL/GenBank/DDBJ databases">
        <authorList>
            <person name="Peiro R."/>
            <person name="Begona"/>
            <person name="Cbmso G."/>
            <person name="Lopez M."/>
            <person name="Gonzalez S."/>
            <person name="Sacristan E."/>
            <person name="Castillo E."/>
        </authorList>
    </citation>
    <scope>NUCLEOTIDE SEQUENCE [LARGE SCALE GENOMIC DNA]</scope>
    <source>
        <strain evidence="1">Brev_genome</strain>
    </source>
</reference>
<evidence type="ECO:0008006" key="3">
    <source>
        <dbReference type="Google" id="ProtNLM"/>
    </source>
</evidence>
<dbReference type="RefSeq" id="WP_154725936.1">
    <property type="nucleotide sequence ID" value="NZ_UXHF01000021.1"/>
</dbReference>